<keyword evidence="4 7" id="KW-0812">Transmembrane</keyword>
<keyword evidence="2" id="KW-0328">Glycosyltransferase</keyword>
<accession>A0ABN2QC68</accession>
<evidence type="ECO:0000313" key="10">
    <source>
        <dbReference type="Proteomes" id="UP001499854"/>
    </source>
</evidence>
<dbReference type="RefSeq" id="WP_344654820.1">
    <property type="nucleotide sequence ID" value="NZ_BAAAQM010000001.1"/>
</dbReference>
<feature type="transmembrane region" description="Helical" evidence="7">
    <location>
        <begin position="422"/>
        <end position="443"/>
    </location>
</feature>
<dbReference type="PANTHER" id="PTHR43867">
    <property type="entry name" value="CELLULOSE SYNTHASE CATALYTIC SUBUNIT A [UDP-FORMING]"/>
    <property type="match status" value="1"/>
</dbReference>
<sequence length="607" mass="66863">MTLLEPVRESGPEEDILAVSRGNVVQVRPGGPVFGPPKPERALRESLFVSTLGSRDRTLVALLSVGWLICFIAFWLWWLEPGHRVGTFGFIVNSVILLYFTSVPVYFIVAVTYLRQIDPAIEVPALRIAFVVTKAPSESWFTARNTLTAMLTQDCVVPYDVWLCDEAPDDEVRTWCAANGVRLSTRFGVAEYHRDTWPRRTKCKEGNLAYFYDHWGYQDYDVVAQLDCDHVPAPTYLSAMVRPFTDPAVGYVAAPSVCDLNAANSWAARGRLYREATWHGPIQLGHNVGLAPMCIGSHYAVRTEALRDIGGLGPELAEDFSTTFLLNSAGWQGCFAIDAPARGEGPLTFADMLTQEFQWSRSLTTLLFALFPPHLRRLNLGLKLRFVFALCYYPLLTGSTAAGLALPVIAAVGGVPWVKVNYLAFLAHMGSLSIWLILLALLFRRRGLLRPQSVPLVSWENWLFTFTRWPYVGLGIVCAVIQQVRPRQLTFRVTPKGGAGVQHLPTRLTAPYTVISLVLSLAALTGERLSPTVGYVLLCILGATCYCIVGLAVPLLHAKEAGRAFGLPVTAALRTARGSIWIGMIAIVPLALAIAGYPAYAIRILGW</sequence>
<evidence type="ECO:0000256" key="6">
    <source>
        <dbReference type="ARBA" id="ARBA00023136"/>
    </source>
</evidence>
<dbReference type="SUPFAM" id="SSF53448">
    <property type="entry name" value="Nucleotide-diphospho-sugar transferases"/>
    <property type="match status" value="1"/>
</dbReference>
<evidence type="ECO:0000313" key="9">
    <source>
        <dbReference type="EMBL" id="GAA1949454.1"/>
    </source>
</evidence>
<name>A0ABN2QC68_9ACTN</name>
<evidence type="ECO:0000256" key="5">
    <source>
        <dbReference type="ARBA" id="ARBA00022989"/>
    </source>
</evidence>
<proteinExistence type="predicted"/>
<keyword evidence="10" id="KW-1185">Reference proteome</keyword>
<evidence type="ECO:0000256" key="3">
    <source>
        <dbReference type="ARBA" id="ARBA00022679"/>
    </source>
</evidence>
<evidence type="ECO:0000256" key="7">
    <source>
        <dbReference type="SAM" id="Phobius"/>
    </source>
</evidence>
<evidence type="ECO:0000259" key="8">
    <source>
        <dbReference type="Pfam" id="PF13632"/>
    </source>
</evidence>
<dbReference type="Gene3D" id="3.90.550.10">
    <property type="entry name" value="Spore Coat Polysaccharide Biosynthesis Protein SpsA, Chain A"/>
    <property type="match status" value="1"/>
</dbReference>
<feature type="transmembrane region" description="Helical" evidence="7">
    <location>
        <begin position="504"/>
        <end position="524"/>
    </location>
</feature>
<keyword evidence="3" id="KW-0808">Transferase</keyword>
<evidence type="ECO:0000256" key="2">
    <source>
        <dbReference type="ARBA" id="ARBA00022676"/>
    </source>
</evidence>
<feature type="transmembrane region" description="Helical" evidence="7">
    <location>
        <begin position="90"/>
        <end position="114"/>
    </location>
</feature>
<comment type="subcellular location">
    <subcellularLocation>
        <location evidence="1">Membrane</location>
        <topology evidence="1">Multi-pass membrane protein</topology>
    </subcellularLocation>
</comment>
<feature type="transmembrane region" description="Helical" evidence="7">
    <location>
        <begin position="386"/>
        <end position="410"/>
    </location>
</feature>
<organism evidence="9 10">
    <name type="scientific">Catenulispora subtropica</name>
    <dbReference type="NCBI Taxonomy" id="450798"/>
    <lineage>
        <taxon>Bacteria</taxon>
        <taxon>Bacillati</taxon>
        <taxon>Actinomycetota</taxon>
        <taxon>Actinomycetes</taxon>
        <taxon>Catenulisporales</taxon>
        <taxon>Catenulisporaceae</taxon>
        <taxon>Catenulispora</taxon>
    </lineage>
</organism>
<comment type="caution">
    <text evidence="9">The sequence shown here is derived from an EMBL/GenBank/DDBJ whole genome shotgun (WGS) entry which is preliminary data.</text>
</comment>
<dbReference type="EMBL" id="BAAAQM010000001">
    <property type="protein sequence ID" value="GAA1949454.1"/>
    <property type="molecule type" value="Genomic_DNA"/>
</dbReference>
<dbReference type="InterPro" id="IPR001173">
    <property type="entry name" value="Glyco_trans_2-like"/>
</dbReference>
<gene>
    <name evidence="9" type="ORF">GCM10009838_00640</name>
</gene>
<feature type="transmembrane region" description="Helical" evidence="7">
    <location>
        <begin position="536"/>
        <end position="558"/>
    </location>
</feature>
<evidence type="ECO:0000256" key="4">
    <source>
        <dbReference type="ARBA" id="ARBA00022692"/>
    </source>
</evidence>
<dbReference type="InterPro" id="IPR029044">
    <property type="entry name" value="Nucleotide-diphossugar_trans"/>
</dbReference>
<feature type="transmembrane region" description="Helical" evidence="7">
    <location>
        <begin position="59"/>
        <end position="78"/>
    </location>
</feature>
<evidence type="ECO:0000256" key="1">
    <source>
        <dbReference type="ARBA" id="ARBA00004141"/>
    </source>
</evidence>
<protein>
    <submittedName>
        <fullName evidence="9">Glycosyltransferase</fullName>
    </submittedName>
</protein>
<feature type="transmembrane region" description="Helical" evidence="7">
    <location>
        <begin position="463"/>
        <end position="484"/>
    </location>
</feature>
<feature type="transmembrane region" description="Helical" evidence="7">
    <location>
        <begin position="578"/>
        <end position="600"/>
    </location>
</feature>
<reference evidence="9 10" key="1">
    <citation type="journal article" date="2019" name="Int. J. Syst. Evol. Microbiol.">
        <title>The Global Catalogue of Microorganisms (GCM) 10K type strain sequencing project: providing services to taxonomists for standard genome sequencing and annotation.</title>
        <authorList>
            <consortium name="The Broad Institute Genomics Platform"/>
            <consortium name="The Broad Institute Genome Sequencing Center for Infectious Disease"/>
            <person name="Wu L."/>
            <person name="Ma J."/>
        </authorList>
    </citation>
    <scope>NUCLEOTIDE SEQUENCE [LARGE SCALE GENOMIC DNA]</scope>
    <source>
        <strain evidence="9 10">JCM 16013</strain>
    </source>
</reference>
<feature type="domain" description="Glycosyltransferase 2-like" evidence="8">
    <location>
        <begin position="223"/>
        <end position="437"/>
    </location>
</feature>
<keyword evidence="6 7" id="KW-0472">Membrane</keyword>
<keyword evidence="5 7" id="KW-1133">Transmembrane helix</keyword>
<dbReference type="InterPro" id="IPR050321">
    <property type="entry name" value="Glycosyltr_2/OpgH_subfam"/>
</dbReference>
<dbReference type="Proteomes" id="UP001499854">
    <property type="component" value="Unassembled WGS sequence"/>
</dbReference>
<dbReference type="PANTHER" id="PTHR43867:SF2">
    <property type="entry name" value="CELLULOSE SYNTHASE CATALYTIC SUBUNIT A [UDP-FORMING]"/>
    <property type="match status" value="1"/>
</dbReference>
<dbReference type="Pfam" id="PF13632">
    <property type="entry name" value="Glyco_trans_2_3"/>
    <property type="match status" value="1"/>
</dbReference>